<sequence length="311" mass="34046">MRQLEISDLITAVDPHTGRRLPVQRSEVMRQLREADDERAARIVARMPTDEDGVLDPYAVDRLVVLVHTELQRLSEELRIDERLVHVLGPLLAAIRATTGRSGPFRLVDVGCGLGYLVRRLAATGALGEDVELVGVDLDGTLVGEAERLALADGLDCRFVHGNAFDLPEAATVYVSTGVLHHFRGPALEAFFQAQAASTALAFCHFDIAANRLAPIGAWIFHRARMRHPLGRHDGVVSALRAHDDETLLRAASVPGIRALVYEPRGMSNPFCTTLRPVIGVRPDLEEPLRRSLGRGARRLVGPEHFAVGAR</sequence>
<evidence type="ECO:0000313" key="2">
    <source>
        <dbReference type="EMBL" id="MFF5900604.1"/>
    </source>
</evidence>
<gene>
    <name evidence="2" type="ORF">ACFY8O_32430</name>
</gene>
<keyword evidence="2" id="KW-0489">Methyltransferase</keyword>
<dbReference type="GO" id="GO:0008168">
    <property type="term" value="F:methyltransferase activity"/>
    <property type="evidence" value="ECO:0007669"/>
    <property type="project" value="UniProtKB-KW"/>
</dbReference>
<keyword evidence="2" id="KW-0808">Transferase</keyword>
<reference evidence="2 3" key="1">
    <citation type="submission" date="2024-10" db="EMBL/GenBank/DDBJ databases">
        <title>The Natural Products Discovery Center: Release of the First 8490 Sequenced Strains for Exploring Actinobacteria Biosynthetic Diversity.</title>
        <authorList>
            <person name="Kalkreuter E."/>
            <person name="Kautsar S.A."/>
            <person name="Yang D."/>
            <person name="Bader C.D."/>
            <person name="Teijaro C.N."/>
            <person name="Fluegel L."/>
            <person name="Davis C.M."/>
            <person name="Simpson J.R."/>
            <person name="Lauterbach L."/>
            <person name="Steele A.D."/>
            <person name="Gui C."/>
            <person name="Meng S."/>
            <person name="Li G."/>
            <person name="Viehrig K."/>
            <person name="Ye F."/>
            <person name="Su P."/>
            <person name="Kiefer A.F."/>
            <person name="Nichols A."/>
            <person name="Cepeda A.J."/>
            <person name="Yan W."/>
            <person name="Fan B."/>
            <person name="Jiang Y."/>
            <person name="Adhikari A."/>
            <person name="Zheng C.-J."/>
            <person name="Schuster L."/>
            <person name="Cowan T.M."/>
            <person name="Smanski M.J."/>
            <person name="Chevrette M.G."/>
            <person name="De Carvalho L.P.S."/>
            <person name="Shen B."/>
        </authorList>
    </citation>
    <scope>NUCLEOTIDE SEQUENCE [LARGE SCALE GENOMIC DNA]</scope>
    <source>
        <strain evidence="2 3">NPDC012540</strain>
    </source>
</reference>
<dbReference type="Gene3D" id="3.40.50.150">
    <property type="entry name" value="Vaccinia Virus protein VP39"/>
    <property type="match status" value="1"/>
</dbReference>
<dbReference type="RefSeq" id="WP_387908724.1">
    <property type="nucleotide sequence ID" value="NZ_JBIBEG010000014.1"/>
</dbReference>
<feature type="domain" description="Methyltransferase" evidence="1">
    <location>
        <begin position="108"/>
        <end position="194"/>
    </location>
</feature>
<dbReference type="GO" id="GO:0032259">
    <property type="term" value="P:methylation"/>
    <property type="evidence" value="ECO:0007669"/>
    <property type="project" value="UniProtKB-KW"/>
</dbReference>
<dbReference type="InterPro" id="IPR041698">
    <property type="entry name" value="Methyltransf_25"/>
</dbReference>
<dbReference type="Pfam" id="PF13649">
    <property type="entry name" value="Methyltransf_25"/>
    <property type="match status" value="1"/>
</dbReference>
<proteinExistence type="predicted"/>
<comment type="caution">
    <text evidence="2">The sequence shown here is derived from an EMBL/GenBank/DDBJ whole genome shotgun (WGS) entry which is preliminary data.</text>
</comment>
<keyword evidence="3" id="KW-1185">Reference proteome</keyword>
<dbReference type="EMBL" id="JBIBEG010000014">
    <property type="protein sequence ID" value="MFF5900604.1"/>
    <property type="molecule type" value="Genomic_DNA"/>
</dbReference>
<evidence type="ECO:0000313" key="3">
    <source>
        <dbReference type="Proteomes" id="UP001602322"/>
    </source>
</evidence>
<dbReference type="CDD" id="cd02440">
    <property type="entry name" value="AdoMet_MTases"/>
    <property type="match status" value="1"/>
</dbReference>
<dbReference type="Proteomes" id="UP001602322">
    <property type="component" value="Unassembled WGS sequence"/>
</dbReference>
<evidence type="ECO:0000259" key="1">
    <source>
        <dbReference type="Pfam" id="PF13649"/>
    </source>
</evidence>
<name>A0ABW6XFV1_9ACTN</name>
<accession>A0ABW6XFV1</accession>
<dbReference type="InterPro" id="IPR029063">
    <property type="entry name" value="SAM-dependent_MTases_sf"/>
</dbReference>
<dbReference type="SUPFAM" id="SSF53335">
    <property type="entry name" value="S-adenosyl-L-methionine-dependent methyltransferases"/>
    <property type="match status" value="1"/>
</dbReference>
<dbReference type="EC" id="2.1.-.-" evidence="2"/>
<organism evidence="2 3">
    <name type="scientific">Streptomyces argenteolus</name>
    <dbReference type="NCBI Taxonomy" id="67274"/>
    <lineage>
        <taxon>Bacteria</taxon>
        <taxon>Bacillati</taxon>
        <taxon>Actinomycetota</taxon>
        <taxon>Actinomycetes</taxon>
        <taxon>Kitasatosporales</taxon>
        <taxon>Streptomycetaceae</taxon>
        <taxon>Streptomyces</taxon>
    </lineage>
</organism>
<protein>
    <submittedName>
        <fullName evidence="2">Class I SAM-dependent methyltransferase</fullName>
        <ecNumber evidence="2">2.1.-.-</ecNumber>
    </submittedName>
</protein>